<keyword evidence="4 8" id="KW-0554">One-carbon metabolism</keyword>
<comment type="function">
    <text evidence="7 8">Key enzyme in folate metabolism. Catalyzes an essential reaction for de novo glycine and purine synthesis, and for DNA precursor synthesis.</text>
</comment>
<evidence type="ECO:0000256" key="7">
    <source>
        <dbReference type="ARBA" id="ARBA00025067"/>
    </source>
</evidence>
<evidence type="ECO:0000256" key="9">
    <source>
        <dbReference type="RuleBase" id="RU004474"/>
    </source>
</evidence>
<dbReference type="GO" id="GO:0046655">
    <property type="term" value="P:folic acid metabolic process"/>
    <property type="evidence" value="ECO:0007669"/>
    <property type="project" value="TreeGrafter"/>
</dbReference>
<dbReference type="PANTHER" id="PTHR48069:SF3">
    <property type="entry name" value="DIHYDROFOLATE REDUCTASE"/>
    <property type="match status" value="1"/>
</dbReference>
<feature type="domain" description="DHFR" evidence="10">
    <location>
        <begin position="12"/>
        <end position="178"/>
    </location>
</feature>
<evidence type="ECO:0000259" key="10">
    <source>
        <dbReference type="PROSITE" id="PS51330"/>
    </source>
</evidence>
<gene>
    <name evidence="11" type="ORF">SAMN04488568_10934</name>
</gene>
<comment type="pathway">
    <text evidence="1 8">Cofactor biosynthesis; tetrahydrofolate biosynthesis; 5,6,7,8-tetrahydrofolate from 7,8-dihydrofolate: step 1/1.</text>
</comment>
<dbReference type="FunFam" id="3.40.430.10:FF:000001">
    <property type="entry name" value="Dihydrofolate reductase"/>
    <property type="match status" value="1"/>
</dbReference>
<dbReference type="CDD" id="cd00209">
    <property type="entry name" value="DHFR"/>
    <property type="match status" value="1"/>
</dbReference>
<dbReference type="Pfam" id="PF00186">
    <property type="entry name" value="DHFR_1"/>
    <property type="match status" value="1"/>
</dbReference>
<dbReference type="AlphaFoldDB" id="A0A1G9SBI2"/>
<dbReference type="GO" id="GO:0046654">
    <property type="term" value="P:tetrahydrofolate biosynthetic process"/>
    <property type="evidence" value="ECO:0007669"/>
    <property type="project" value="UniProtKB-UniPathway"/>
</dbReference>
<dbReference type="PROSITE" id="PS00075">
    <property type="entry name" value="DHFR_1"/>
    <property type="match status" value="1"/>
</dbReference>
<dbReference type="Gene3D" id="3.40.430.10">
    <property type="entry name" value="Dihydrofolate Reductase, subunit A"/>
    <property type="match status" value="1"/>
</dbReference>
<dbReference type="STRING" id="144026.SAMN04488568_10934"/>
<dbReference type="RefSeq" id="WP_233342399.1">
    <property type="nucleotide sequence ID" value="NZ_FNHG01000009.1"/>
</dbReference>
<comment type="similarity">
    <text evidence="2 8 9">Belongs to the dihydrofolate reductase family.</text>
</comment>
<evidence type="ECO:0000256" key="8">
    <source>
        <dbReference type="PIRNR" id="PIRNR000194"/>
    </source>
</evidence>
<evidence type="ECO:0000256" key="5">
    <source>
        <dbReference type="ARBA" id="ARBA00022857"/>
    </source>
</evidence>
<evidence type="ECO:0000256" key="6">
    <source>
        <dbReference type="ARBA" id="ARBA00023002"/>
    </source>
</evidence>
<dbReference type="EMBL" id="FNHG01000009">
    <property type="protein sequence ID" value="SDM32700.1"/>
    <property type="molecule type" value="Genomic_DNA"/>
</dbReference>
<keyword evidence="6 8" id="KW-0560">Oxidoreductase</keyword>
<reference evidence="11 12" key="1">
    <citation type="submission" date="2016-10" db="EMBL/GenBank/DDBJ databases">
        <authorList>
            <person name="de Groot N.N."/>
        </authorList>
    </citation>
    <scope>NUCLEOTIDE SEQUENCE [LARGE SCALE GENOMIC DNA]</scope>
    <source>
        <strain evidence="11 12">DSM 16077</strain>
    </source>
</reference>
<dbReference type="InterPro" id="IPR024072">
    <property type="entry name" value="DHFR-like_dom_sf"/>
</dbReference>
<dbReference type="InterPro" id="IPR012259">
    <property type="entry name" value="DHFR"/>
</dbReference>
<dbReference type="Proteomes" id="UP000199759">
    <property type="component" value="Unassembled WGS sequence"/>
</dbReference>
<dbReference type="PRINTS" id="PR00070">
    <property type="entry name" value="DHFR"/>
</dbReference>
<keyword evidence="12" id="KW-1185">Reference proteome</keyword>
<evidence type="ECO:0000256" key="2">
    <source>
        <dbReference type="ARBA" id="ARBA00009539"/>
    </source>
</evidence>
<dbReference type="GO" id="GO:0006730">
    <property type="term" value="P:one-carbon metabolic process"/>
    <property type="evidence" value="ECO:0007669"/>
    <property type="project" value="UniProtKB-KW"/>
</dbReference>
<keyword evidence="5 8" id="KW-0521">NADP</keyword>
<dbReference type="GO" id="GO:0070401">
    <property type="term" value="F:NADP+ binding"/>
    <property type="evidence" value="ECO:0007669"/>
    <property type="project" value="UniProtKB-ARBA"/>
</dbReference>
<sequence>MSADEPAIGLPAICLIVARGRNGVIGTQGDLPWRLSSDLKHFKAVTSGKPIVMGRKTWDSLPRRPLPGRLNIVVSRQAGFTAEGGEVAGDLDTALVIAITQAQADSVGEVFVIGGAQIYAAALGHAHRLYITEVEADPAGDAVFPTLEAGQWSEISREVHEAGPGDEHNFVCRVLERV</sequence>
<proteinExistence type="inferred from homology"/>
<protein>
    <recommendedName>
        <fullName evidence="3 8">Dihydrofolate reductase</fullName>
        <ecNumber evidence="3 8">1.5.1.3</ecNumber>
    </recommendedName>
</protein>
<dbReference type="GO" id="GO:0004146">
    <property type="term" value="F:dihydrofolate reductase activity"/>
    <property type="evidence" value="ECO:0007669"/>
    <property type="project" value="UniProtKB-EC"/>
</dbReference>
<dbReference type="GO" id="GO:0005829">
    <property type="term" value="C:cytosol"/>
    <property type="evidence" value="ECO:0007669"/>
    <property type="project" value="TreeGrafter"/>
</dbReference>
<dbReference type="PROSITE" id="PS51330">
    <property type="entry name" value="DHFR_2"/>
    <property type="match status" value="1"/>
</dbReference>
<comment type="catalytic activity">
    <reaction evidence="8">
        <text>(6S)-5,6,7,8-tetrahydrofolate + NADP(+) = 7,8-dihydrofolate + NADPH + H(+)</text>
        <dbReference type="Rhea" id="RHEA:15009"/>
        <dbReference type="ChEBI" id="CHEBI:15378"/>
        <dbReference type="ChEBI" id="CHEBI:57451"/>
        <dbReference type="ChEBI" id="CHEBI:57453"/>
        <dbReference type="ChEBI" id="CHEBI:57783"/>
        <dbReference type="ChEBI" id="CHEBI:58349"/>
        <dbReference type="EC" id="1.5.1.3"/>
    </reaction>
</comment>
<dbReference type="GO" id="GO:0046452">
    <property type="term" value="P:dihydrofolate metabolic process"/>
    <property type="evidence" value="ECO:0007669"/>
    <property type="project" value="TreeGrafter"/>
</dbReference>
<dbReference type="InterPro" id="IPR001796">
    <property type="entry name" value="DHFR_dom"/>
</dbReference>
<organism evidence="11 12">
    <name type="scientific">Maricaulis salignorans</name>
    <dbReference type="NCBI Taxonomy" id="144026"/>
    <lineage>
        <taxon>Bacteria</taxon>
        <taxon>Pseudomonadati</taxon>
        <taxon>Pseudomonadota</taxon>
        <taxon>Alphaproteobacteria</taxon>
        <taxon>Maricaulales</taxon>
        <taxon>Maricaulaceae</taxon>
        <taxon>Maricaulis</taxon>
    </lineage>
</organism>
<evidence type="ECO:0000256" key="1">
    <source>
        <dbReference type="ARBA" id="ARBA00004903"/>
    </source>
</evidence>
<dbReference type="EC" id="1.5.1.3" evidence="3 8"/>
<dbReference type="SUPFAM" id="SSF53597">
    <property type="entry name" value="Dihydrofolate reductase-like"/>
    <property type="match status" value="1"/>
</dbReference>
<dbReference type="PANTHER" id="PTHR48069">
    <property type="entry name" value="DIHYDROFOLATE REDUCTASE"/>
    <property type="match status" value="1"/>
</dbReference>
<evidence type="ECO:0000256" key="3">
    <source>
        <dbReference type="ARBA" id="ARBA00012856"/>
    </source>
</evidence>
<dbReference type="PIRSF" id="PIRSF000194">
    <property type="entry name" value="DHFR"/>
    <property type="match status" value="1"/>
</dbReference>
<evidence type="ECO:0000313" key="12">
    <source>
        <dbReference type="Proteomes" id="UP000199759"/>
    </source>
</evidence>
<evidence type="ECO:0000256" key="4">
    <source>
        <dbReference type="ARBA" id="ARBA00022563"/>
    </source>
</evidence>
<dbReference type="UniPathway" id="UPA00077">
    <property type="reaction ID" value="UER00158"/>
</dbReference>
<dbReference type="InterPro" id="IPR017925">
    <property type="entry name" value="DHFR_CS"/>
</dbReference>
<accession>A0A1G9SBI2</accession>
<evidence type="ECO:0000313" key="11">
    <source>
        <dbReference type="EMBL" id="SDM32700.1"/>
    </source>
</evidence>
<name>A0A1G9SBI2_9PROT</name>